<proteinExistence type="predicted"/>
<dbReference type="Proteomes" id="UP000620124">
    <property type="component" value="Unassembled WGS sequence"/>
</dbReference>
<keyword evidence="1" id="KW-0732">Signal</keyword>
<organism evidence="2 3">
    <name type="scientific">Mycena venus</name>
    <dbReference type="NCBI Taxonomy" id="2733690"/>
    <lineage>
        <taxon>Eukaryota</taxon>
        <taxon>Fungi</taxon>
        <taxon>Dikarya</taxon>
        <taxon>Basidiomycota</taxon>
        <taxon>Agaricomycotina</taxon>
        <taxon>Agaricomycetes</taxon>
        <taxon>Agaricomycetidae</taxon>
        <taxon>Agaricales</taxon>
        <taxon>Marasmiineae</taxon>
        <taxon>Mycenaceae</taxon>
        <taxon>Mycena</taxon>
    </lineage>
</organism>
<name>A0A8H6XHC7_9AGAR</name>
<evidence type="ECO:0000256" key="1">
    <source>
        <dbReference type="SAM" id="SignalP"/>
    </source>
</evidence>
<dbReference type="EMBL" id="JACAZI010000018">
    <property type="protein sequence ID" value="KAF7341538.1"/>
    <property type="molecule type" value="Genomic_DNA"/>
</dbReference>
<sequence length="118" mass="12367">MHAAHFVATIALLLASPALAAQCSSNKVNGGDTACAQRIADRMCSQLSCDGNFDQAEGGVHVQGVMSNGACPNNCANAVADILDQCIANRWDSGTWQLCGEWYWIYSIRNSPAGSAGC</sequence>
<comment type="caution">
    <text evidence="2">The sequence shown here is derived from an EMBL/GenBank/DDBJ whole genome shotgun (WGS) entry which is preliminary data.</text>
</comment>
<evidence type="ECO:0000313" key="3">
    <source>
        <dbReference type="Proteomes" id="UP000620124"/>
    </source>
</evidence>
<reference evidence="2" key="1">
    <citation type="submission" date="2020-05" db="EMBL/GenBank/DDBJ databases">
        <title>Mycena genomes resolve the evolution of fungal bioluminescence.</title>
        <authorList>
            <person name="Tsai I.J."/>
        </authorList>
    </citation>
    <scope>NUCLEOTIDE SEQUENCE</scope>
    <source>
        <strain evidence="2">CCC161011</strain>
    </source>
</reference>
<dbReference type="AlphaFoldDB" id="A0A8H6XHC7"/>
<gene>
    <name evidence="2" type="ORF">MVEN_01891500</name>
</gene>
<dbReference type="OrthoDB" id="5795902at2759"/>
<keyword evidence="3" id="KW-1185">Reference proteome</keyword>
<accession>A0A8H6XHC7</accession>
<feature type="signal peptide" evidence="1">
    <location>
        <begin position="1"/>
        <end position="20"/>
    </location>
</feature>
<protein>
    <submittedName>
        <fullName evidence="2">Uncharacterized protein</fullName>
    </submittedName>
</protein>
<evidence type="ECO:0000313" key="2">
    <source>
        <dbReference type="EMBL" id="KAF7341538.1"/>
    </source>
</evidence>
<feature type="chain" id="PRO_5034441637" evidence="1">
    <location>
        <begin position="21"/>
        <end position="118"/>
    </location>
</feature>